<gene>
    <name evidence="1" type="ORF">A628_04886</name>
</gene>
<dbReference type="HOGENOM" id="CLU_3047804_0_0_6"/>
<organism evidence="1 2">
    <name type="scientific">Salmonella enterica subsp. enterica serovar Cubana str. 76814</name>
    <dbReference type="NCBI Taxonomy" id="1192560"/>
    <lineage>
        <taxon>Bacteria</taxon>
        <taxon>Pseudomonadati</taxon>
        <taxon>Pseudomonadota</taxon>
        <taxon>Gammaproteobacteria</taxon>
        <taxon>Enterobacterales</taxon>
        <taxon>Enterobacteriaceae</taxon>
        <taxon>Salmonella</taxon>
    </lineage>
</organism>
<dbReference type="Proteomes" id="UP000018534">
    <property type="component" value="Unassembled WGS sequence"/>
</dbReference>
<evidence type="ECO:0000313" key="2">
    <source>
        <dbReference type="Proteomes" id="UP000018534"/>
    </source>
</evidence>
<evidence type="ECO:0000313" key="1">
    <source>
        <dbReference type="EMBL" id="ETA85132.1"/>
    </source>
</evidence>
<dbReference type="AlphaFoldDB" id="V7IJT6"/>
<sequence>MKKKRPGKLTARPGALHCTNSGVRMPRLHAALAKIIFEPIIYRQRICSVKDEGD</sequence>
<proteinExistence type="predicted"/>
<protein>
    <submittedName>
        <fullName evidence="1">Uncharacterized protein</fullName>
    </submittedName>
</protein>
<accession>V7IJT6</accession>
<name>V7IJT6_SALET</name>
<comment type="caution">
    <text evidence="1">The sequence shown here is derived from an EMBL/GenBank/DDBJ whole genome shotgun (WGS) entry which is preliminary data.</text>
</comment>
<reference evidence="1 2" key="1">
    <citation type="journal article" date="2014" name="Genome Announc.">
        <title>Whole-Genome Sequencing of Salmonella enterica subsp. enterica Serovar Cubana Strains Isolated from Agricultural Sources.</title>
        <authorList>
            <person name="Benahmed F.H."/>
            <person name="Gopinath G.R."/>
            <person name="Wang H."/>
            <person name="Jean-Gilles Beaubrun J."/>
            <person name="Grim C."/>
            <person name="Cheng C.M."/>
            <person name="McClelland M."/>
            <person name="Ayers S."/>
            <person name="Abbott J."/>
            <person name="Desai P."/>
            <person name="Frye J.G."/>
            <person name="Weinstock G."/>
            <person name="Hammack T.S."/>
            <person name="Hanes D.E."/>
            <person name="Rasmussen M.A."/>
            <person name="Davidson M.K."/>
        </authorList>
    </citation>
    <scope>NUCLEOTIDE SEQUENCE [LARGE SCALE GENOMIC DNA]</scope>
    <source>
        <strain evidence="1">76814</strain>
    </source>
</reference>
<dbReference type="EMBL" id="AZGR01000172">
    <property type="protein sequence ID" value="ETA85132.1"/>
    <property type="molecule type" value="Genomic_DNA"/>
</dbReference>